<reference evidence="1 2" key="1">
    <citation type="journal article" date="2018" name="Arch. Microbiol.">
        <title>New insights into the metabolic potential of the phototrophic purple bacterium Rhodopila globiformis DSM 161(T) from its draft genome sequence and evidence for a vanadium-dependent nitrogenase.</title>
        <authorList>
            <person name="Imhoff J.F."/>
            <person name="Rahn T."/>
            <person name="Kunzel S."/>
            <person name="Neulinger S.C."/>
        </authorList>
    </citation>
    <scope>NUCLEOTIDE SEQUENCE [LARGE SCALE GENOMIC DNA]</scope>
    <source>
        <strain evidence="1 2">DSM 161</strain>
    </source>
</reference>
<dbReference type="AlphaFoldDB" id="A0A2S6N0P1"/>
<dbReference type="OrthoDB" id="7220707at2"/>
<dbReference type="Proteomes" id="UP000239724">
    <property type="component" value="Unassembled WGS sequence"/>
</dbReference>
<proteinExistence type="predicted"/>
<dbReference type="RefSeq" id="WP_104521596.1">
    <property type="nucleotide sequence ID" value="NZ_NHRY01000248.1"/>
</dbReference>
<dbReference type="EMBL" id="NHRY01000248">
    <property type="protein sequence ID" value="PPQ28156.1"/>
    <property type="molecule type" value="Genomic_DNA"/>
</dbReference>
<evidence type="ECO:0000313" key="2">
    <source>
        <dbReference type="Proteomes" id="UP000239724"/>
    </source>
</evidence>
<gene>
    <name evidence="1" type="ORF">CCS01_25280</name>
</gene>
<comment type="caution">
    <text evidence="1">The sequence shown here is derived from an EMBL/GenBank/DDBJ whole genome shotgun (WGS) entry which is preliminary data.</text>
</comment>
<keyword evidence="2" id="KW-1185">Reference proteome</keyword>
<sequence>MARETFYVVQAFRAGKGKRLTADPAIPCSSAEGARRRAEILAATKAGVVAFATSGDAELGEYDDEPTILFRAGRLPGPFEAS</sequence>
<protein>
    <submittedName>
        <fullName evidence="1">Uncharacterized protein</fullName>
    </submittedName>
</protein>
<name>A0A2S6N0P1_RHOGL</name>
<accession>A0A2S6N0P1</accession>
<organism evidence="1 2">
    <name type="scientific">Rhodopila globiformis</name>
    <name type="common">Rhodopseudomonas globiformis</name>
    <dbReference type="NCBI Taxonomy" id="1071"/>
    <lineage>
        <taxon>Bacteria</taxon>
        <taxon>Pseudomonadati</taxon>
        <taxon>Pseudomonadota</taxon>
        <taxon>Alphaproteobacteria</taxon>
        <taxon>Acetobacterales</taxon>
        <taxon>Acetobacteraceae</taxon>
        <taxon>Rhodopila</taxon>
    </lineage>
</organism>
<evidence type="ECO:0000313" key="1">
    <source>
        <dbReference type="EMBL" id="PPQ28156.1"/>
    </source>
</evidence>